<dbReference type="PIRSF" id="PIRSF017292">
    <property type="entry name" value="UCP017292_Znf_CHY"/>
    <property type="match status" value="1"/>
</dbReference>
<dbReference type="STRING" id="446860.AS188_04305"/>
<proteinExistence type="predicted"/>
<keyword evidence="1" id="KW-0479">Metal-binding</keyword>
<keyword evidence="2" id="KW-0863">Zinc-finger</keyword>
<dbReference type="InterPro" id="IPR037274">
    <property type="entry name" value="Znf_CHY_sf"/>
</dbReference>
<dbReference type="KEGG" id="kfv:AS188_04305"/>
<accession>A0A0U3HUS3</accession>
<dbReference type="RefSeq" id="WP_058857815.1">
    <property type="nucleotide sequence ID" value="NZ_BJZR01000001.1"/>
</dbReference>
<evidence type="ECO:0000259" key="4">
    <source>
        <dbReference type="PROSITE" id="PS51266"/>
    </source>
</evidence>
<dbReference type="PANTHER" id="PTHR28082">
    <property type="entry name" value="ZINC FINGER PROTEIN"/>
    <property type="match status" value="1"/>
</dbReference>
<dbReference type="InterPro" id="IPR016694">
    <property type="entry name" value="UCP017292"/>
</dbReference>
<evidence type="ECO:0000313" key="6">
    <source>
        <dbReference type="EMBL" id="GEO90773.1"/>
    </source>
</evidence>
<name>A0A0U3HUS3_9MICC</name>
<keyword evidence="8" id="KW-1185">Reference proteome</keyword>
<evidence type="ECO:0000256" key="3">
    <source>
        <dbReference type="ARBA" id="ARBA00022833"/>
    </source>
</evidence>
<dbReference type="Proteomes" id="UP000057181">
    <property type="component" value="Chromosome"/>
</dbReference>
<dbReference type="Proteomes" id="UP000321155">
    <property type="component" value="Unassembled WGS sequence"/>
</dbReference>
<evidence type="ECO:0000313" key="7">
    <source>
        <dbReference type="Proteomes" id="UP000057181"/>
    </source>
</evidence>
<dbReference type="EMBL" id="CP013254">
    <property type="protein sequence ID" value="ALU39103.1"/>
    <property type="molecule type" value="Genomic_DNA"/>
</dbReference>
<keyword evidence="3" id="KW-0862">Zinc</keyword>
<evidence type="ECO:0000313" key="8">
    <source>
        <dbReference type="Proteomes" id="UP000321155"/>
    </source>
</evidence>
<dbReference type="PROSITE" id="PS51266">
    <property type="entry name" value="ZF_CHY"/>
    <property type="match status" value="1"/>
</dbReference>
<protein>
    <recommendedName>
        <fullName evidence="4">CHY-type domain-containing protein</fullName>
    </recommendedName>
</protein>
<dbReference type="PANTHER" id="PTHR28082:SF1">
    <property type="entry name" value="HELPER OF TIM PROTEIN 13"/>
    <property type="match status" value="1"/>
</dbReference>
<feature type="domain" description="CHY-type" evidence="4">
    <location>
        <begin position="8"/>
        <end position="88"/>
    </location>
</feature>
<organism evidence="5 7">
    <name type="scientific">Kocuria flava</name>
    <dbReference type="NCBI Taxonomy" id="446860"/>
    <lineage>
        <taxon>Bacteria</taxon>
        <taxon>Bacillati</taxon>
        <taxon>Actinomycetota</taxon>
        <taxon>Actinomycetes</taxon>
        <taxon>Micrococcales</taxon>
        <taxon>Micrococcaceae</taxon>
        <taxon>Kocuria</taxon>
    </lineage>
</organism>
<dbReference type="GO" id="GO:0045041">
    <property type="term" value="P:protein import into mitochondrial intermembrane space"/>
    <property type="evidence" value="ECO:0007669"/>
    <property type="project" value="TreeGrafter"/>
</dbReference>
<gene>
    <name evidence="5" type="ORF">AS188_04305</name>
    <name evidence="6" type="ORF">KFL01_00790</name>
</gene>
<evidence type="ECO:0000256" key="2">
    <source>
        <dbReference type="ARBA" id="ARBA00022771"/>
    </source>
</evidence>
<dbReference type="InterPro" id="IPR008913">
    <property type="entry name" value="Znf_CHY"/>
</dbReference>
<dbReference type="EMBL" id="BJZR01000001">
    <property type="protein sequence ID" value="GEO90773.1"/>
    <property type="molecule type" value="Genomic_DNA"/>
</dbReference>
<reference evidence="6 8" key="2">
    <citation type="submission" date="2019-07" db="EMBL/GenBank/DDBJ databases">
        <title>Whole genome shotgun sequence of Kocuria flava NBRC 107626.</title>
        <authorList>
            <person name="Hosoyama A."/>
            <person name="Uohara A."/>
            <person name="Ohji S."/>
            <person name="Ichikawa N."/>
        </authorList>
    </citation>
    <scope>NUCLEOTIDE SEQUENCE [LARGE SCALE GENOMIC DNA]</scope>
    <source>
        <strain evidence="6 8">NBRC 107626</strain>
    </source>
</reference>
<sequence>MPEVLGPTVDDQTRCVHYRTPLDVIAIRFRCCGAYYPCHRCHEESAGHPAAQWPVAEQDTAAVLCGVCRTELSVRQYLAVEACPRCGAGFNPGCRLHAHLYFEPDPSGQR</sequence>
<dbReference type="Pfam" id="PF05495">
    <property type="entry name" value="zf-CHY"/>
    <property type="match status" value="1"/>
</dbReference>
<dbReference type="AlphaFoldDB" id="A0A0U3HUS3"/>
<evidence type="ECO:0000256" key="1">
    <source>
        <dbReference type="ARBA" id="ARBA00022723"/>
    </source>
</evidence>
<dbReference type="SUPFAM" id="SSF161219">
    <property type="entry name" value="CHY zinc finger-like"/>
    <property type="match status" value="1"/>
</dbReference>
<dbReference type="InterPro" id="IPR052604">
    <property type="entry name" value="Mito_Tim_assembly_helper"/>
</dbReference>
<dbReference type="GO" id="GO:0008270">
    <property type="term" value="F:zinc ion binding"/>
    <property type="evidence" value="ECO:0007669"/>
    <property type="project" value="UniProtKB-KW"/>
</dbReference>
<evidence type="ECO:0000313" key="5">
    <source>
        <dbReference type="EMBL" id="ALU39103.1"/>
    </source>
</evidence>
<reference evidence="5 7" key="1">
    <citation type="submission" date="2015-11" db="EMBL/GenBank/DDBJ databases">
        <title>Complete Genome Sequence of Kocuria flava strain HO-9041.</title>
        <authorList>
            <person name="Zhou M."/>
            <person name="Dai J."/>
        </authorList>
    </citation>
    <scope>NUCLEOTIDE SEQUENCE [LARGE SCALE GENOMIC DNA]</scope>
    <source>
        <strain evidence="5 7">HO-9041</strain>
    </source>
</reference>